<dbReference type="RefSeq" id="WP_116348521.1">
    <property type="nucleotide sequence ID" value="NZ_NFZW01000036.1"/>
</dbReference>
<dbReference type="Proteomes" id="UP000256763">
    <property type="component" value="Unassembled WGS sequence"/>
</dbReference>
<accession>A0A3E0WIR1</accession>
<protein>
    <submittedName>
        <fullName evidence="2">Uncharacterized protein</fullName>
    </submittedName>
</protein>
<dbReference type="AlphaFoldDB" id="A0A3E0WIR1"/>
<dbReference type="EMBL" id="NFZW01000036">
    <property type="protein sequence ID" value="RFA31997.1"/>
    <property type="molecule type" value="Genomic_DNA"/>
</dbReference>
<comment type="caution">
    <text evidence="2">The sequence shown here is derived from an EMBL/GenBank/DDBJ whole genome shotgun (WGS) entry which is preliminary data.</text>
</comment>
<reference evidence="3" key="1">
    <citation type="submission" date="2017-05" db="EMBL/GenBank/DDBJ databases">
        <authorList>
            <person name="Sharma S."/>
            <person name="Sidhu C."/>
            <person name="Pinnaka A.K."/>
        </authorList>
    </citation>
    <scope>NUCLEOTIDE SEQUENCE [LARGE SCALE GENOMIC DNA]</scope>
    <source>
        <strain evidence="3">AK93</strain>
    </source>
</reference>
<organism evidence="2 3">
    <name type="scientific">Alkalilimnicola ehrlichii</name>
    <dbReference type="NCBI Taxonomy" id="351052"/>
    <lineage>
        <taxon>Bacteria</taxon>
        <taxon>Pseudomonadati</taxon>
        <taxon>Pseudomonadota</taxon>
        <taxon>Gammaproteobacteria</taxon>
        <taxon>Chromatiales</taxon>
        <taxon>Ectothiorhodospiraceae</taxon>
        <taxon>Alkalilimnicola</taxon>
    </lineage>
</organism>
<evidence type="ECO:0000256" key="1">
    <source>
        <dbReference type="SAM" id="MobiDB-lite"/>
    </source>
</evidence>
<feature type="compositionally biased region" description="Basic and acidic residues" evidence="1">
    <location>
        <begin position="181"/>
        <end position="193"/>
    </location>
</feature>
<evidence type="ECO:0000313" key="2">
    <source>
        <dbReference type="EMBL" id="RFA31997.1"/>
    </source>
</evidence>
<gene>
    <name evidence="2" type="ORF">CAL65_20785</name>
</gene>
<proteinExistence type="predicted"/>
<keyword evidence="3" id="KW-1185">Reference proteome</keyword>
<name>A0A3E0WIR1_9GAMM</name>
<sequence length="398" mass="44414">MEGSPDSEETALSVKQAYLRLATLALADPYRLRHGEAEALYRRIGRWVHFVQTRPPQANEDLSGRFVLDLASDHAAHYLPLAAPHPALRQPRILDIRELTGAIRHQITLFDRTIKRCNSTLTQSEQKQRDLDMRFIGALGERQGRRALRQPTAAKLLVVVGLHACHYVANKRRRFEPTQADQRRKDQPLDRDAMTASKGATDLNDSGHRARRIQAVLTDAAQRRYQPEFRLSTWQQSNESEGGMAAFSPEAVPVRTQVGDLLAYTSEDGRNSADWKLGAVRWLRTRPKGGLELGVEQLADNAYAVGIEAISGPGRANDYQRGLLIPRTNPVTDSHTLLTASGLYAAGTIVRLARDDGATLHARLTELVHSTQQFAQFRFRLVAALETTHTEIPLYQAG</sequence>
<evidence type="ECO:0000313" key="3">
    <source>
        <dbReference type="Proteomes" id="UP000256763"/>
    </source>
</evidence>
<feature type="region of interest" description="Disordered" evidence="1">
    <location>
        <begin position="175"/>
        <end position="207"/>
    </location>
</feature>